<feature type="domain" description="TauD/TfdA-like" evidence="6">
    <location>
        <begin position="18"/>
        <end position="266"/>
    </location>
</feature>
<dbReference type="GO" id="GO:0051213">
    <property type="term" value="F:dioxygenase activity"/>
    <property type="evidence" value="ECO:0007669"/>
    <property type="project" value="UniProtKB-KW"/>
</dbReference>
<organism evidence="7 8">
    <name type="scientific">Yinghuangia aomiensis</name>
    <dbReference type="NCBI Taxonomy" id="676205"/>
    <lineage>
        <taxon>Bacteria</taxon>
        <taxon>Bacillati</taxon>
        <taxon>Actinomycetota</taxon>
        <taxon>Actinomycetes</taxon>
        <taxon>Kitasatosporales</taxon>
        <taxon>Streptomycetaceae</taxon>
        <taxon>Yinghuangia</taxon>
    </lineage>
</organism>
<keyword evidence="2" id="KW-0479">Metal-binding</keyword>
<keyword evidence="4" id="KW-0560">Oxidoreductase</keyword>
<name>A0ABP9H523_9ACTN</name>
<evidence type="ECO:0000256" key="5">
    <source>
        <dbReference type="ARBA" id="ARBA00023004"/>
    </source>
</evidence>
<proteinExistence type="inferred from homology"/>
<comment type="caution">
    <text evidence="7">The sequence shown here is derived from an EMBL/GenBank/DDBJ whole genome shotgun (WGS) entry which is preliminary data.</text>
</comment>
<dbReference type="SUPFAM" id="SSF51197">
    <property type="entry name" value="Clavaminate synthase-like"/>
    <property type="match status" value="1"/>
</dbReference>
<evidence type="ECO:0000313" key="8">
    <source>
        <dbReference type="Proteomes" id="UP001500466"/>
    </source>
</evidence>
<accession>A0ABP9H523</accession>
<dbReference type="PANTHER" id="PTHR30468:SF1">
    <property type="entry name" value="ALPHA-KETOGLUTARATE-DEPENDENT SULFONATE DIOXYGENASE"/>
    <property type="match status" value="1"/>
</dbReference>
<dbReference type="Gene3D" id="3.60.130.10">
    <property type="entry name" value="Clavaminate synthase-like"/>
    <property type="match status" value="1"/>
</dbReference>
<evidence type="ECO:0000256" key="1">
    <source>
        <dbReference type="ARBA" id="ARBA00005896"/>
    </source>
</evidence>
<dbReference type="RefSeq" id="WP_345675627.1">
    <property type="nucleotide sequence ID" value="NZ_BAABHS010000008.1"/>
</dbReference>
<dbReference type="PANTHER" id="PTHR30468">
    <property type="entry name" value="ALPHA-KETOGLUTARATE-DEPENDENT SULFONATE DIOXYGENASE"/>
    <property type="match status" value="1"/>
</dbReference>
<dbReference type="Proteomes" id="UP001500466">
    <property type="component" value="Unassembled WGS sequence"/>
</dbReference>
<protein>
    <submittedName>
        <fullName evidence="7">Taurine dioxygenase</fullName>
    </submittedName>
</protein>
<reference evidence="8" key="1">
    <citation type="journal article" date="2019" name="Int. J. Syst. Evol. Microbiol.">
        <title>The Global Catalogue of Microorganisms (GCM) 10K type strain sequencing project: providing services to taxonomists for standard genome sequencing and annotation.</title>
        <authorList>
            <consortium name="The Broad Institute Genomics Platform"/>
            <consortium name="The Broad Institute Genome Sequencing Center for Infectious Disease"/>
            <person name="Wu L."/>
            <person name="Ma J."/>
        </authorList>
    </citation>
    <scope>NUCLEOTIDE SEQUENCE [LARGE SCALE GENOMIC DNA]</scope>
    <source>
        <strain evidence="8">JCM 17986</strain>
    </source>
</reference>
<evidence type="ECO:0000256" key="4">
    <source>
        <dbReference type="ARBA" id="ARBA00023002"/>
    </source>
</evidence>
<dbReference type="InterPro" id="IPR003819">
    <property type="entry name" value="TauD/TfdA-like"/>
</dbReference>
<dbReference type="InterPro" id="IPR051323">
    <property type="entry name" value="AtsK-like"/>
</dbReference>
<evidence type="ECO:0000256" key="3">
    <source>
        <dbReference type="ARBA" id="ARBA00022964"/>
    </source>
</evidence>
<sequence length="273" mass="29706">MATHATGSAPASELHAERLSSALGALVTGVDLATDTSDATVERLQELFLEHQVLCIRGQQAMTSGQQLDFAARWGEISVHPYVPSIDGYPGLMKIYDPNPVTQRWHADTTHAAAPPALSMLLARILPPIGGDTMWADAYAAYEGLSPGLRHTLDGLRAVHRGTELAGEAGLDRDAVTQTHPVVRTHPVTGRKALFVNGDYTSHFEGWTAEESAPLLAYLYAQVARPELVYRHRWQVGDLVIWDNRCTQHAVVGDTGGAERVLHRVTIAGDRPR</sequence>
<comment type="similarity">
    <text evidence="1">Belongs to the TfdA dioxygenase family.</text>
</comment>
<keyword evidence="5" id="KW-0408">Iron</keyword>
<dbReference type="Pfam" id="PF02668">
    <property type="entry name" value="TauD"/>
    <property type="match status" value="1"/>
</dbReference>
<evidence type="ECO:0000259" key="6">
    <source>
        <dbReference type="Pfam" id="PF02668"/>
    </source>
</evidence>
<evidence type="ECO:0000313" key="7">
    <source>
        <dbReference type="EMBL" id="GAA4961761.1"/>
    </source>
</evidence>
<evidence type="ECO:0000256" key="2">
    <source>
        <dbReference type="ARBA" id="ARBA00022723"/>
    </source>
</evidence>
<dbReference type="InterPro" id="IPR042098">
    <property type="entry name" value="TauD-like_sf"/>
</dbReference>
<gene>
    <name evidence="7" type="primary">tauD_1</name>
    <name evidence="7" type="ORF">GCM10023205_26620</name>
</gene>
<keyword evidence="8" id="KW-1185">Reference proteome</keyword>
<keyword evidence="3 7" id="KW-0223">Dioxygenase</keyword>
<dbReference type="EMBL" id="BAABHS010000008">
    <property type="protein sequence ID" value="GAA4961761.1"/>
    <property type="molecule type" value="Genomic_DNA"/>
</dbReference>